<reference evidence="1 2" key="1">
    <citation type="journal article" date="2019" name="Int. J. Syst. Evol. Microbiol.">
        <title>The Global Catalogue of Microorganisms (GCM) 10K type strain sequencing project: providing services to taxonomists for standard genome sequencing and annotation.</title>
        <authorList>
            <consortium name="The Broad Institute Genomics Platform"/>
            <consortium name="The Broad Institute Genome Sequencing Center for Infectious Disease"/>
            <person name="Wu L."/>
            <person name="Ma J."/>
        </authorList>
    </citation>
    <scope>NUCLEOTIDE SEQUENCE [LARGE SCALE GENOMIC DNA]</scope>
    <source>
        <strain evidence="1 2">JCM 8201</strain>
    </source>
</reference>
<accession>A0ABN3UF70</accession>
<dbReference type="EMBL" id="BAAATZ010000020">
    <property type="protein sequence ID" value="GAA2731566.1"/>
    <property type="molecule type" value="Genomic_DNA"/>
</dbReference>
<evidence type="ECO:0000313" key="1">
    <source>
        <dbReference type="EMBL" id="GAA2731566.1"/>
    </source>
</evidence>
<proteinExistence type="predicted"/>
<name>A0ABN3UF70_9ACTN</name>
<dbReference type="RefSeq" id="WP_344452879.1">
    <property type="nucleotide sequence ID" value="NZ_BAAATZ010000020.1"/>
</dbReference>
<comment type="caution">
    <text evidence="1">The sequence shown here is derived from an EMBL/GenBank/DDBJ whole genome shotgun (WGS) entry which is preliminary data.</text>
</comment>
<evidence type="ECO:0000313" key="2">
    <source>
        <dbReference type="Proteomes" id="UP001501842"/>
    </source>
</evidence>
<protein>
    <recommendedName>
        <fullName evidence="3">Lipoprotein</fullName>
    </recommendedName>
</protein>
<evidence type="ECO:0008006" key="3">
    <source>
        <dbReference type="Google" id="ProtNLM"/>
    </source>
</evidence>
<dbReference type="PROSITE" id="PS51257">
    <property type="entry name" value="PROKAR_LIPOPROTEIN"/>
    <property type="match status" value="1"/>
</dbReference>
<sequence>MSGRAGRAGWGFVVLCAVVSSVACQPNGHRINVFNDTGEDVVVTVVKHDGEAVDVEVPPDLIRLIVLDRECERDLVARTAGGRELARLGREICQDHTWVFDPDGGARLIKGYVFERHQPTPTPTVTGRS</sequence>
<dbReference type="Proteomes" id="UP001501842">
    <property type="component" value="Unassembled WGS sequence"/>
</dbReference>
<keyword evidence="2" id="KW-1185">Reference proteome</keyword>
<organism evidence="1 2">
    <name type="scientific">Actinocorallia aurantiaca</name>
    <dbReference type="NCBI Taxonomy" id="46204"/>
    <lineage>
        <taxon>Bacteria</taxon>
        <taxon>Bacillati</taxon>
        <taxon>Actinomycetota</taxon>
        <taxon>Actinomycetes</taxon>
        <taxon>Streptosporangiales</taxon>
        <taxon>Thermomonosporaceae</taxon>
        <taxon>Actinocorallia</taxon>
    </lineage>
</organism>
<gene>
    <name evidence="1" type="ORF">GCM10010439_47310</name>
</gene>